<protein>
    <recommendedName>
        <fullName evidence="2">PIN domain-containing protein</fullName>
    </recommendedName>
</protein>
<name>A0A0F9FZ67_9ZZZZ</name>
<gene>
    <name evidence="1" type="ORF">LCGC14_2245640</name>
</gene>
<dbReference type="SUPFAM" id="SSF88723">
    <property type="entry name" value="PIN domain-like"/>
    <property type="match status" value="1"/>
</dbReference>
<sequence length="165" mass="18312">MKGEATEPTGLVPDANVLIDYVQSDVDILGLIAKHVATVHVPGPILDEVTQLSAKLLIRLGLNLLEPSLSQVAVASQHHRAISFQDRLCLIVARDGGWHCLTNDKALRNQCKRVGVPCVWGLEVMRWLVRDRQLPARRALSVAASIRIVNPYITQEILDRFRGQI</sequence>
<dbReference type="Gene3D" id="3.40.50.1010">
    <property type="entry name" value="5'-nuclease"/>
    <property type="match status" value="1"/>
</dbReference>
<feature type="non-terminal residue" evidence="1">
    <location>
        <position position="165"/>
    </location>
</feature>
<organism evidence="1">
    <name type="scientific">marine sediment metagenome</name>
    <dbReference type="NCBI Taxonomy" id="412755"/>
    <lineage>
        <taxon>unclassified sequences</taxon>
        <taxon>metagenomes</taxon>
        <taxon>ecological metagenomes</taxon>
    </lineage>
</organism>
<dbReference type="InterPro" id="IPR029060">
    <property type="entry name" value="PIN-like_dom_sf"/>
</dbReference>
<dbReference type="AlphaFoldDB" id="A0A0F9FZ67"/>
<evidence type="ECO:0000313" key="1">
    <source>
        <dbReference type="EMBL" id="KKL56417.1"/>
    </source>
</evidence>
<dbReference type="EMBL" id="LAZR01030502">
    <property type="protein sequence ID" value="KKL56417.1"/>
    <property type="molecule type" value="Genomic_DNA"/>
</dbReference>
<evidence type="ECO:0008006" key="2">
    <source>
        <dbReference type="Google" id="ProtNLM"/>
    </source>
</evidence>
<reference evidence="1" key="1">
    <citation type="journal article" date="2015" name="Nature">
        <title>Complex archaea that bridge the gap between prokaryotes and eukaryotes.</title>
        <authorList>
            <person name="Spang A."/>
            <person name="Saw J.H."/>
            <person name="Jorgensen S.L."/>
            <person name="Zaremba-Niedzwiedzka K."/>
            <person name="Martijn J."/>
            <person name="Lind A.E."/>
            <person name="van Eijk R."/>
            <person name="Schleper C."/>
            <person name="Guy L."/>
            <person name="Ettema T.J."/>
        </authorList>
    </citation>
    <scope>NUCLEOTIDE SEQUENCE</scope>
</reference>
<accession>A0A0F9FZ67</accession>
<comment type="caution">
    <text evidence="1">The sequence shown here is derived from an EMBL/GenBank/DDBJ whole genome shotgun (WGS) entry which is preliminary data.</text>
</comment>
<proteinExistence type="predicted"/>